<comment type="similarity">
    <text evidence="1 7">Belongs to the bacterial ribosomal protein bS20 family.</text>
</comment>
<evidence type="ECO:0000313" key="10">
    <source>
        <dbReference type="Proteomes" id="UP000777784"/>
    </source>
</evidence>
<gene>
    <name evidence="7 9" type="primary">rpsT</name>
    <name evidence="9" type="ORF">KJ970_05135</name>
</gene>
<dbReference type="InterPro" id="IPR036510">
    <property type="entry name" value="Ribosomal_bS20_sf"/>
</dbReference>
<organism evidence="9 10">
    <name type="scientific">Eiseniibacteriota bacterium</name>
    <dbReference type="NCBI Taxonomy" id="2212470"/>
    <lineage>
        <taxon>Bacteria</taxon>
        <taxon>Candidatus Eiseniibacteriota</taxon>
    </lineage>
</organism>
<evidence type="ECO:0000256" key="3">
    <source>
        <dbReference type="ARBA" id="ARBA00022884"/>
    </source>
</evidence>
<evidence type="ECO:0000256" key="4">
    <source>
        <dbReference type="ARBA" id="ARBA00022980"/>
    </source>
</evidence>
<accession>A0A948WBU1</accession>
<dbReference type="SUPFAM" id="SSF46992">
    <property type="entry name" value="Ribosomal protein S20"/>
    <property type="match status" value="1"/>
</dbReference>
<dbReference type="GO" id="GO:0003735">
    <property type="term" value="F:structural constituent of ribosome"/>
    <property type="evidence" value="ECO:0007669"/>
    <property type="project" value="InterPro"/>
</dbReference>
<evidence type="ECO:0000313" key="9">
    <source>
        <dbReference type="EMBL" id="MBU2690293.1"/>
    </source>
</evidence>
<dbReference type="Gene3D" id="1.20.58.110">
    <property type="entry name" value="Ribosomal protein S20"/>
    <property type="match status" value="1"/>
</dbReference>
<dbReference type="GO" id="GO:0006412">
    <property type="term" value="P:translation"/>
    <property type="evidence" value="ECO:0007669"/>
    <property type="project" value="UniProtKB-UniRule"/>
</dbReference>
<name>A0A948WBU1_UNCEI</name>
<dbReference type="GO" id="GO:0005829">
    <property type="term" value="C:cytosol"/>
    <property type="evidence" value="ECO:0007669"/>
    <property type="project" value="TreeGrafter"/>
</dbReference>
<sequence length="89" mass="10406">MPQHKSNKKRMRQDVHRRLKNRVVKSQVHTAIRKLENAKPDEMPELLRSAHSELDNAERKGVLKENTVNRKKSRLAKWVAKQTQTTPSS</sequence>
<dbReference type="Pfam" id="PF01649">
    <property type="entry name" value="Ribosomal_S20p"/>
    <property type="match status" value="1"/>
</dbReference>
<reference evidence="9" key="1">
    <citation type="submission" date="2021-05" db="EMBL/GenBank/DDBJ databases">
        <title>Energy efficiency and biological interactions define the core microbiome of deep oligotrophic groundwater.</title>
        <authorList>
            <person name="Mehrshad M."/>
            <person name="Lopez-Fernandez M."/>
            <person name="Bell E."/>
            <person name="Bernier-Latmani R."/>
            <person name="Bertilsson S."/>
            <person name="Dopson M."/>
        </authorList>
    </citation>
    <scope>NUCLEOTIDE SEQUENCE</scope>
    <source>
        <strain evidence="9">Modern_marine.mb.64</strain>
    </source>
</reference>
<dbReference type="Proteomes" id="UP000777784">
    <property type="component" value="Unassembled WGS sequence"/>
</dbReference>
<comment type="function">
    <text evidence="7">Binds directly to 16S ribosomal RNA.</text>
</comment>
<dbReference type="HAMAP" id="MF_00500">
    <property type="entry name" value="Ribosomal_bS20"/>
    <property type="match status" value="1"/>
</dbReference>
<keyword evidence="2 7" id="KW-0699">rRNA-binding</keyword>
<feature type="region of interest" description="Disordered" evidence="8">
    <location>
        <begin position="65"/>
        <end position="89"/>
    </location>
</feature>
<evidence type="ECO:0000256" key="6">
    <source>
        <dbReference type="ARBA" id="ARBA00035136"/>
    </source>
</evidence>
<comment type="caution">
    <text evidence="9">The sequence shown here is derived from an EMBL/GenBank/DDBJ whole genome shotgun (WGS) entry which is preliminary data.</text>
</comment>
<evidence type="ECO:0000256" key="8">
    <source>
        <dbReference type="SAM" id="MobiDB-lite"/>
    </source>
</evidence>
<evidence type="ECO:0000256" key="7">
    <source>
        <dbReference type="HAMAP-Rule" id="MF_00500"/>
    </source>
</evidence>
<keyword evidence="5 7" id="KW-0687">Ribonucleoprotein</keyword>
<evidence type="ECO:0000256" key="1">
    <source>
        <dbReference type="ARBA" id="ARBA00007634"/>
    </source>
</evidence>
<dbReference type="NCBIfam" id="TIGR00029">
    <property type="entry name" value="S20"/>
    <property type="match status" value="1"/>
</dbReference>
<dbReference type="GO" id="GO:0015935">
    <property type="term" value="C:small ribosomal subunit"/>
    <property type="evidence" value="ECO:0007669"/>
    <property type="project" value="TreeGrafter"/>
</dbReference>
<dbReference type="PANTHER" id="PTHR33398:SF1">
    <property type="entry name" value="SMALL RIBOSOMAL SUBUNIT PROTEIN BS20C"/>
    <property type="match status" value="1"/>
</dbReference>
<dbReference type="AlphaFoldDB" id="A0A948WBU1"/>
<proteinExistence type="inferred from homology"/>
<dbReference type="GO" id="GO:0070181">
    <property type="term" value="F:small ribosomal subunit rRNA binding"/>
    <property type="evidence" value="ECO:0007669"/>
    <property type="project" value="TreeGrafter"/>
</dbReference>
<dbReference type="PANTHER" id="PTHR33398">
    <property type="entry name" value="30S RIBOSOMAL PROTEIN S20"/>
    <property type="match status" value="1"/>
</dbReference>
<keyword evidence="3 7" id="KW-0694">RNA-binding</keyword>
<protein>
    <recommendedName>
        <fullName evidence="6 7">Small ribosomal subunit protein bS20</fullName>
    </recommendedName>
</protein>
<dbReference type="EMBL" id="JAHJDP010000028">
    <property type="protein sequence ID" value="MBU2690293.1"/>
    <property type="molecule type" value="Genomic_DNA"/>
</dbReference>
<dbReference type="InterPro" id="IPR002583">
    <property type="entry name" value="Ribosomal_bS20"/>
</dbReference>
<evidence type="ECO:0000256" key="5">
    <source>
        <dbReference type="ARBA" id="ARBA00023274"/>
    </source>
</evidence>
<evidence type="ECO:0000256" key="2">
    <source>
        <dbReference type="ARBA" id="ARBA00022730"/>
    </source>
</evidence>
<keyword evidence="4 7" id="KW-0689">Ribosomal protein</keyword>